<reference evidence="2" key="1">
    <citation type="submission" date="2019-12" db="EMBL/GenBank/DDBJ databases">
        <title>Comparative genomics gives insights into the taxonomy of the Azoarcus-Aromatoleum group and reveals separate origins of nif in the plant-associated Azoarcus and non-plant-associated Aromatoleum sub-groups.</title>
        <authorList>
            <person name="Lafos M."/>
            <person name="Maluk M."/>
            <person name="Batista M."/>
            <person name="Junghare M."/>
            <person name="Carmona M."/>
            <person name="Faoro H."/>
            <person name="Cruz L.M."/>
            <person name="Battistoni F."/>
            <person name="De Souza E."/>
            <person name="Pedrosa F."/>
            <person name="Chen W.-M."/>
            <person name="Poole P.S."/>
            <person name="Dixon R.A."/>
            <person name="James E.K."/>
        </authorList>
    </citation>
    <scope>NUCLEOTIDE SEQUENCE</scope>
    <source>
        <strain evidence="2">NSC3</strain>
    </source>
</reference>
<dbReference type="RefSeq" id="WP_168987087.1">
    <property type="nucleotide sequence ID" value="NZ_CAWPHM010000110.1"/>
</dbReference>
<keyword evidence="1" id="KW-0175">Coiled coil</keyword>
<dbReference type="Pfam" id="PF10975">
    <property type="entry name" value="DUF2802"/>
    <property type="match status" value="1"/>
</dbReference>
<accession>A0A972FBN0</accession>
<gene>
    <name evidence="2" type="ORF">GPA21_04855</name>
</gene>
<dbReference type="Proteomes" id="UP000599523">
    <property type="component" value="Unassembled WGS sequence"/>
</dbReference>
<keyword evidence="3" id="KW-1185">Reference proteome</keyword>
<dbReference type="InterPro" id="IPR021244">
    <property type="entry name" value="DUF2802"/>
</dbReference>
<dbReference type="AlphaFoldDB" id="A0A972FBN0"/>
<dbReference type="EMBL" id="WTVM01000019">
    <property type="protein sequence ID" value="NMG02298.1"/>
    <property type="molecule type" value="Genomic_DNA"/>
</dbReference>
<comment type="caution">
    <text evidence="2">The sequence shown here is derived from an EMBL/GenBank/DDBJ whole genome shotgun (WGS) entry which is preliminary data.</text>
</comment>
<name>A0A972FBN0_9RHOO</name>
<proteinExistence type="predicted"/>
<evidence type="ECO:0000313" key="3">
    <source>
        <dbReference type="Proteomes" id="UP000599523"/>
    </source>
</evidence>
<evidence type="ECO:0000256" key="1">
    <source>
        <dbReference type="SAM" id="Coils"/>
    </source>
</evidence>
<feature type="coiled-coil region" evidence="1">
    <location>
        <begin position="53"/>
        <end position="80"/>
    </location>
</feature>
<evidence type="ECO:0000313" key="2">
    <source>
        <dbReference type="EMBL" id="NMG02298.1"/>
    </source>
</evidence>
<organism evidence="2 3">
    <name type="scientific">Azoarcus taiwanensis</name>
    <dbReference type="NCBI Taxonomy" id="666964"/>
    <lineage>
        <taxon>Bacteria</taxon>
        <taxon>Pseudomonadati</taxon>
        <taxon>Pseudomonadota</taxon>
        <taxon>Betaproteobacteria</taxon>
        <taxon>Rhodocyclales</taxon>
        <taxon>Zoogloeaceae</taxon>
        <taxon>Azoarcus</taxon>
    </lineage>
</organism>
<protein>
    <submittedName>
        <fullName evidence="2">DUF2802 domain-containing protein</fullName>
    </submittedName>
</protein>
<sequence length="154" mass="17307">MREIVWLIVVVLFLYVLYQLYRASQLDQGKTPGSAREPAATLEAADKQEGMDTFQLELEVQQLRRDVAQLRLEQDEQRRHALAMEERMGAIKSQLESALITPGTAPEYSEALVFARRGLDVDSIAERCGISVSEAELVRSLAQRGGQADEEQSR</sequence>